<evidence type="ECO:0000256" key="4">
    <source>
        <dbReference type="ARBA" id="ARBA00022692"/>
    </source>
</evidence>
<dbReference type="GO" id="GO:0000395">
    <property type="term" value="P:mRNA 5'-splice site recognition"/>
    <property type="evidence" value="ECO:0007669"/>
    <property type="project" value="UniProtKB-UniRule"/>
</dbReference>
<feature type="compositionally biased region" description="Polar residues" evidence="16">
    <location>
        <begin position="431"/>
        <end position="442"/>
    </location>
</feature>
<organism evidence="19 20">
    <name type="scientific">Deinandra increscens subsp. villosa</name>
    <dbReference type="NCBI Taxonomy" id="3103831"/>
    <lineage>
        <taxon>Eukaryota</taxon>
        <taxon>Viridiplantae</taxon>
        <taxon>Streptophyta</taxon>
        <taxon>Embryophyta</taxon>
        <taxon>Tracheophyta</taxon>
        <taxon>Spermatophyta</taxon>
        <taxon>Magnoliopsida</taxon>
        <taxon>eudicotyledons</taxon>
        <taxon>Gunneridae</taxon>
        <taxon>Pentapetalae</taxon>
        <taxon>asterids</taxon>
        <taxon>campanulids</taxon>
        <taxon>Asterales</taxon>
        <taxon>Asteraceae</taxon>
        <taxon>Asteroideae</taxon>
        <taxon>Heliantheae alliance</taxon>
        <taxon>Madieae</taxon>
        <taxon>Madiinae</taxon>
        <taxon>Deinandra</taxon>
    </lineage>
</organism>
<dbReference type="AlphaFoldDB" id="A0AAP0H8E1"/>
<proteinExistence type="inferred from homology"/>
<dbReference type="SUPFAM" id="SSF81338">
    <property type="entry name" value="Aquaporin-like"/>
    <property type="match status" value="1"/>
</dbReference>
<dbReference type="GO" id="GO:0003729">
    <property type="term" value="F:mRNA binding"/>
    <property type="evidence" value="ECO:0007669"/>
    <property type="project" value="UniProtKB-UniRule"/>
</dbReference>
<dbReference type="HAMAP" id="MF_03153">
    <property type="entry name" value="U1_C"/>
    <property type="match status" value="1"/>
</dbReference>
<evidence type="ECO:0000256" key="1">
    <source>
        <dbReference type="ARBA" id="ARBA00004123"/>
    </source>
</evidence>
<comment type="subunit">
    <text evidence="13">Component of the U1 snRNP. The U1 snRNP is composed of the U1 snRNA and the 7 core Sm proteins SNRPB, SNRPD1, SNRPD2, SNRPD3, SNRPE, SNRPF and SNRPG that assemble in a heptameric protein ring on the Sm site of the small nuclear RNA to form the core snRNP, and at least 3 U1 snRNP-specific proteins SNRNP70/U1-70K, SNRPA/U1-A and SNRPC/U1-C. SNRPC/U1-C interacts with U1 snRNA and the 5' splice-site region of the pre-mRNA. Interacts (via N-terminus) with TIA1 (via C-terminus); thereby promoting spliceosomal U1 snRNP recruitment to 5' splice sites.</text>
</comment>
<comment type="similarity">
    <text evidence="14">Belongs to the U1 small nuclear ribonucleoprotein C family.</text>
</comment>
<dbReference type="GO" id="GO:0000387">
    <property type="term" value="P:spliceosomal snRNP assembly"/>
    <property type="evidence" value="ECO:0007669"/>
    <property type="project" value="UniProtKB-UniRule"/>
</dbReference>
<dbReference type="PRINTS" id="PR00783">
    <property type="entry name" value="MINTRINSICP"/>
</dbReference>
<evidence type="ECO:0000256" key="12">
    <source>
        <dbReference type="ARBA" id="ARBA00023274"/>
    </source>
</evidence>
<dbReference type="EMBL" id="JBCNJP010000007">
    <property type="protein sequence ID" value="KAK9075661.1"/>
    <property type="molecule type" value="Genomic_DNA"/>
</dbReference>
<dbReference type="PANTHER" id="PTHR45724:SF31">
    <property type="entry name" value="MAJOR INTRINSIC PROTEIN"/>
    <property type="match status" value="1"/>
</dbReference>
<feature type="compositionally biased region" description="Low complexity" evidence="16">
    <location>
        <begin position="393"/>
        <end position="402"/>
    </location>
</feature>
<evidence type="ECO:0000256" key="16">
    <source>
        <dbReference type="SAM" id="MobiDB-lite"/>
    </source>
</evidence>
<dbReference type="SMART" id="SM00451">
    <property type="entry name" value="ZnF_U1"/>
    <property type="match status" value="1"/>
</dbReference>
<dbReference type="Gene3D" id="1.20.1080.10">
    <property type="entry name" value="Glycerol uptake facilitator protein"/>
    <property type="match status" value="1"/>
</dbReference>
<dbReference type="InterPro" id="IPR034294">
    <property type="entry name" value="Aquaporin_transptr"/>
</dbReference>
<evidence type="ECO:0000313" key="19">
    <source>
        <dbReference type="EMBL" id="KAK9075661.1"/>
    </source>
</evidence>
<evidence type="ECO:0000256" key="6">
    <source>
        <dbReference type="ARBA" id="ARBA00022771"/>
    </source>
</evidence>
<comment type="similarity">
    <text evidence="15">Belongs to the MIP/aquaporin (TC 1.A.8) family.</text>
</comment>
<feature type="region of interest" description="Disordered" evidence="16">
    <location>
        <begin position="1"/>
        <end position="33"/>
    </location>
</feature>
<keyword evidence="5 14" id="KW-0479">Metal-binding</keyword>
<keyword evidence="12 14" id="KW-0687">Ribonucleoprotein</keyword>
<evidence type="ECO:0000256" key="5">
    <source>
        <dbReference type="ARBA" id="ARBA00022723"/>
    </source>
</evidence>
<dbReference type="InterPro" id="IPR036236">
    <property type="entry name" value="Znf_C2H2_sf"/>
</dbReference>
<dbReference type="GO" id="GO:0016020">
    <property type="term" value="C:membrane"/>
    <property type="evidence" value="ECO:0007669"/>
    <property type="project" value="UniProtKB-SubCell"/>
</dbReference>
<feature type="transmembrane region" description="Helical" evidence="17">
    <location>
        <begin position="117"/>
        <end position="138"/>
    </location>
</feature>
<evidence type="ECO:0000256" key="2">
    <source>
        <dbReference type="ARBA" id="ARBA00004141"/>
    </source>
</evidence>
<keyword evidence="10 17" id="KW-0472">Membrane</keyword>
<protein>
    <recommendedName>
        <fullName evidence="14">U1 small nuclear ribonucleoprotein C</fullName>
        <shortName evidence="14">U1 snRNP C</shortName>
        <shortName evidence="14">U1-C</shortName>
        <shortName evidence="14">U1C</shortName>
    </recommendedName>
</protein>
<comment type="caution">
    <text evidence="19">The sequence shown here is derived from an EMBL/GenBank/DDBJ whole genome shotgun (WGS) entry which is preliminary data.</text>
</comment>
<keyword evidence="6 14" id="KW-0863">Zinc-finger</keyword>
<evidence type="ECO:0000256" key="11">
    <source>
        <dbReference type="ARBA" id="ARBA00023242"/>
    </source>
</evidence>
<evidence type="ECO:0000256" key="10">
    <source>
        <dbReference type="ARBA" id="ARBA00023136"/>
    </source>
</evidence>
<feature type="region of interest" description="Disordered" evidence="16">
    <location>
        <begin position="376"/>
        <end position="442"/>
    </location>
</feature>
<evidence type="ECO:0000256" key="13">
    <source>
        <dbReference type="ARBA" id="ARBA00046357"/>
    </source>
</evidence>
<sequence length="442" mass="47855">MAGRAANDHHGVTLSVERDESTKDAEPSSSSPFTRHFSQKLLAELFATYFLVFAGCGVITVNIDQDNIAGQPGIAIVWGAVVMVMVYTVGHVSGAHINPAVTIAFASCKRFPWKEVPGYVFAQILASTMASGTLRLILSGKHDHFVGNAPPHSHLQSFVVEMIITFFLMFVITSVATDDRATGQLAGVAIGSTVLLNALFAGYANIRGFYEPSKKHRAGTGVERVQRVMGVYFGTNHWSRRYYCDYCDTYLTHDSPSVRKQHNAGYKHKANVRIYYQQYEAQQNQYLIDQKVKEHLGQAAAYQQVGAAYNQFRPRLPVLPTPMMPMPGNPMMQMPGMRPLAPLPRPIQGYPGMPQMMAPPGAPSMPGQVNPSIPGQLNNGAPRPMTVSTPMMAPGSSGTPTSGAPPPMFTPAMYQANPTAPTPGSGGFESPNASAQPQESSH</sequence>
<evidence type="ECO:0000256" key="17">
    <source>
        <dbReference type="SAM" id="Phobius"/>
    </source>
</evidence>
<dbReference type="PROSITE" id="PS00221">
    <property type="entry name" value="MIP"/>
    <property type="match status" value="1"/>
</dbReference>
<dbReference type="GO" id="GO:0005685">
    <property type="term" value="C:U1 snRNP"/>
    <property type="evidence" value="ECO:0007669"/>
    <property type="project" value="UniProtKB-UniRule"/>
</dbReference>
<keyword evidence="4 15" id="KW-0812">Transmembrane</keyword>
<dbReference type="InterPro" id="IPR000690">
    <property type="entry name" value="Matrin/U1-C_Znf_C2H2"/>
</dbReference>
<dbReference type="FunFam" id="3.30.160.60:FF:000059">
    <property type="entry name" value="U1 small nuclear ribonucleoprotein C"/>
    <property type="match status" value="1"/>
</dbReference>
<evidence type="ECO:0000256" key="14">
    <source>
        <dbReference type="HAMAP-Rule" id="MF_03153"/>
    </source>
</evidence>
<dbReference type="GO" id="GO:0008270">
    <property type="term" value="F:zinc ion binding"/>
    <property type="evidence" value="ECO:0007669"/>
    <property type="project" value="UniProtKB-UniRule"/>
</dbReference>
<evidence type="ECO:0000256" key="15">
    <source>
        <dbReference type="RuleBase" id="RU000477"/>
    </source>
</evidence>
<feature type="compositionally biased region" description="Basic and acidic residues" evidence="16">
    <location>
        <begin position="1"/>
        <end position="26"/>
    </location>
</feature>
<feature type="transmembrane region" description="Helical" evidence="17">
    <location>
        <begin position="41"/>
        <end position="63"/>
    </location>
</feature>
<evidence type="ECO:0000259" key="18">
    <source>
        <dbReference type="PROSITE" id="PS50171"/>
    </source>
</evidence>
<evidence type="ECO:0000256" key="7">
    <source>
        <dbReference type="ARBA" id="ARBA00022833"/>
    </source>
</evidence>
<evidence type="ECO:0000256" key="9">
    <source>
        <dbReference type="ARBA" id="ARBA00022989"/>
    </source>
</evidence>
<keyword evidence="11 14" id="KW-0539">Nucleus</keyword>
<keyword evidence="7 14" id="KW-0862">Zinc</keyword>
<dbReference type="InterPro" id="IPR000425">
    <property type="entry name" value="MIP"/>
</dbReference>
<dbReference type="Pfam" id="PF00230">
    <property type="entry name" value="MIP"/>
    <property type="match status" value="1"/>
</dbReference>
<comment type="subcellular location">
    <subcellularLocation>
        <location evidence="2">Membrane</location>
        <topology evidence="2">Multi-pass membrane protein</topology>
    </subcellularLocation>
    <subcellularLocation>
        <location evidence="1 14">Nucleus</location>
    </subcellularLocation>
</comment>
<dbReference type="GO" id="GO:0030619">
    <property type="term" value="F:U1 snRNA binding"/>
    <property type="evidence" value="ECO:0007669"/>
    <property type="project" value="UniProtKB-UniRule"/>
</dbReference>
<keyword evidence="8 14" id="KW-0694">RNA-binding</keyword>
<feature type="transmembrane region" description="Helical" evidence="17">
    <location>
        <begin position="183"/>
        <end position="206"/>
    </location>
</feature>
<feature type="domain" description="Matrin-type" evidence="18">
    <location>
        <begin position="242"/>
        <end position="274"/>
    </location>
</feature>
<dbReference type="PROSITE" id="PS50171">
    <property type="entry name" value="ZF_MATRIN"/>
    <property type="match status" value="1"/>
</dbReference>
<comment type="subunit">
    <text evidence="14">U1 snRNP is composed of the 7 core Sm proteins B/B', D1, D2, D3, E, F and G that assemble in a heptameric protein ring on the Sm site of the small nuclear RNA to form the core snRNP, and at least 3 U1 snRNP-specific proteins U1-70K, U1-A and U1-C. U1-C interacts with U1 snRNA and the 5' splice-site region of the pre-mRNA.</text>
</comment>
<dbReference type="InterPro" id="IPR013085">
    <property type="entry name" value="U1-CZ_Znf_C2H2"/>
</dbReference>
<feature type="transmembrane region" description="Helical" evidence="17">
    <location>
        <begin position="158"/>
        <end position="177"/>
    </location>
</feature>
<reference evidence="19 20" key="1">
    <citation type="submission" date="2024-04" db="EMBL/GenBank/DDBJ databases">
        <title>The reference genome of an endangered Asteraceae, Deinandra increscens subsp. villosa, native to the Central Coast of California.</title>
        <authorList>
            <person name="Guilliams M."/>
            <person name="Hasenstab-Lehman K."/>
            <person name="Meyer R."/>
            <person name="Mcevoy S."/>
        </authorList>
    </citation>
    <scope>NUCLEOTIDE SEQUENCE [LARGE SCALE GENOMIC DNA]</scope>
    <source>
        <tissue evidence="19">Leaf</tissue>
    </source>
</reference>
<evidence type="ECO:0000256" key="8">
    <source>
        <dbReference type="ARBA" id="ARBA00022884"/>
    </source>
</evidence>
<dbReference type="InterPro" id="IPR017340">
    <property type="entry name" value="U1_snRNP-C"/>
</dbReference>
<dbReference type="GO" id="GO:0071004">
    <property type="term" value="C:U2-type prespliceosome"/>
    <property type="evidence" value="ECO:0007669"/>
    <property type="project" value="UniProtKB-UniRule"/>
</dbReference>
<dbReference type="SUPFAM" id="SSF57667">
    <property type="entry name" value="beta-beta-alpha zinc fingers"/>
    <property type="match status" value="1"/>
</dbReference>
<keyword evidence="9 17" id="KW-1133">Transmembrane helix</keyword>
<dbReference type="GO" id="GO:0015267">
    <property type="term" value="F:channel activity"/>
    <property type="evidence" value="ECO:0007669"/>
    <property type="project" value="InterPro"/>
</dbReference>
<accession>A0AAP0H8E1</accession>
<feature type="transmembrane region" description="Helical" evidence="17">
    <location>
        <begin position="75"/>
        <end position="97"/>
    </location>
</feature>
<dbReference type="GO" id="GO:0000243">
    <property type="term" value="C:commitment complex"/>
    <property type="evidence" value="ECO:0007669"/>
    <property type="project" value="UniProtKB-UniRule"/>
</dbReference>
<evidence type="ECO:0000313" key="20">
    <source>
        <dbReference type="Proteomes" id="UP001408789"/>
    </source>
</evidence>
<name>A0AAP0H8E1_9ASTR</name>
<dbReference type="InterPro" id="IPR003604">
    <property type="entry name" value="Matrin/U1-like-C_Znf_C2H2"/>
</dbReference>
<keyword evidence="3 15" id="KW-0813">Transport</keyword>
<dbReference type="PANTHER" id="PTHR45724">
    <property type="entry name" value="AQUAPORIN NIP2-1"/>
    <property type="match status" value="1"/>
</dbReference>
<comment type="function">
    <text evidence="14">Component of the spliceosomal U1 snRNP, which is essential for recognition of the pre-mRNA 5' splice-site and the subsequent assembly of the spliceosome. U1-C is directly involved in initial 5' splice-site recognition for both constitutive and regulated alternative splicing. The interaction with the 5' splice-site seems to precede base-pairing between the pre-mRNA and the U1 snRNA. Stimulates commitment or early (E) complex formation by stabilizing the base pairing of the 5' end of the U1 snRNA and the 5' splice-site region.</text>
</comment>
<keyword evidence="20" id="KW-1185">Reference proteome</keyword>
<dbReference type="InterPro" id="IPR023271">
    <property type="entry name" value="Aquaporin-like"/>
</dbReference>
<dbReference type="Proteomes" id="UP001408789">
    <property type="component" value="Unassembled WGS sequence"/>
</dbReference>
<gene>
    <name evidence="19" type="ORF">SSX86_003987</name>
</gene>
<dbReference type="GO" id="GO:0030627">
    <property type="term" value="F:pre-mRNA 5'-splice site binding"/>
    <property type="evidence" value="ECO:0007669"/>
    <property type="project" value="InterPro"/>
</dbReference>
<evidence type="ECO:0000256" key="3">
    <source>
        <dbReference type="ARBA" id="ARBA00022448"/>
    </source>
</evidence>
<dbReference type="Pfam" id="PF06220">
    <property type="entry name" value="zf-U1"/>
    <property type="match status" value="1"/>
</dbReference>
<dbReference type="InterPro" id="IPR022357">
    <property type="entry name" value="MIP_CS"/>
</dbReference>
<dbReference type="Gene3D" id="3.30.160.60">
    <property type="entry name" value="Classic Zinc Finger"/>
    <property type="match status" value="1"/>
</dbReference>